<name>A0A1M7RLR0_9ACTN</name>
<dbReference type="Pfam" id="PF04542">
    <property type="entry name" value="Sigma70_r2"/>
    <property type="match status" value="1"/>
</dbReference>
<dbReference type="GO" id="GO:0006950">
    <property type="term" value="P:response to stress"/>
    <property type="evidence" value="ECO:0007669"/>
    <property type="project" value="UniProtKB-ARBA"/>
</dbReference>
<gene>
    <name evidence="11" type="ORF">SAMN05443668_119124</name>
</gene>
<dbReference type="STRING" id="134849.SAMN05443668_119124"/>
<keyword evidence="6 7" id="KW-0804">Transcription</keyword>
<dbReference type="SUPFAM" id="SSF88946">
    <property type="entry name" value="Sigma2 domain of RNA polymerase sigma factors"/>
    <property type="match status" value="1"/>
</dbReference>
<dbReference type="InterPro" id="IPR013249">
    <property type="entry name" value="RNA_pol_sigma70_r4_t2"/>
</dbReference>
<evidence type="ECO:0000313" key="11">
    <source>
        <dbReference type="EMBL" id="SHN47028.1"/>
    </source>
</evidence>
<evidence type="ECO:0000259" key="8">
    <source>
        <dbReference type="Pfam" id="PF04542"/>
    </source>
</evidence>
<dbReference type="EMBL" id="FRCS01000019">
    <property type="protein sequence ID" value="SHN47028.1"/>
    <property type="molecule type" value="Genomic_DNA"/>
</dbReference>
<dbReference type="InterPro" id="IPR013324">
    <property type="entry name" value="RNA_pol_sigma_r3/r4-like"/>
</dbReference>
<protein>
    <recommendedName>
        <fullName evidence="7">RNA polymerase sigma factor</fullName>
    </recommendedName>
</protein>
<dbReference type="Gene3D" id="1.10.10.10">
    <property type="entry name" value="Winged helix-like DNA-binding domain superfamily/Winged helix DNA-binding domain"/>
    <property type="match status" value="1"/>
</dbReference>
<keyword evidence="5 7" id="KW-0238">DNA-binding</keyword>
<evidence type="ECO:0000313" key="12">
    <source>
        <dbReference type="Proteomes" id="UP000184440"/>
    </source>
</evidence>
<dbReference type="NCBIfam" id="NF006089">
    <property type="entry name" value="PRK08241.1"/>
    <property type="match status" value="1"/>
</dbReference>
<accession>A0A1M7RLR0</accession>
<dbReference type="Pfam" id="PF08281">
    <property type="entry name" value="Sigma70_r4_2"/>
    <property type="match status" value="1"/>
</dbReference>
<dbReference type="GO" id="GO:0006352">
    <property type="term" value="P:DNA-templated transcription initiation"/>
    <property type="evidence" value="ECO:0007669"/>
    <property type="project" value="InterPro"/>
</dbReference>
<dbReference type="AlphaFoldDB" id="A0A1M7RLR0"/>
<dbReference type="GO" id="GO:0016987">
    <property type="term" value="F:sigma factor activity"/>
    <property type="evidence" value="ECO:0007669"/>
    <property type="project" value="UniProtKB-KW"/>
</dbReference>
<dbReference type="GO" id="GO:0003677">
    <property type="term" value="F:DNA binding"/>
    <property type="evidence" value="ECO:0007669"/>
    <property type="project" value="UniProtKB-KW"/>
</dbReference>
<dbReference type="InterPro" id="IPR039425">
    <property type="entry name" value="RNA_pol_sigma-70-like"/>
</dbReference>
<dbReference type="InterPro" id="IPR032710">
    <property type="entry name" value="NTF2-like_dom_sf"/>
</dbReference>
<evidence type="ECO:0000256" key="6">
    <source>
        <dbReference type="ARBA" id="ARBA00023163"/>
    </source>
</evidence>
<feature type="domain" description="RNA polymerase sigma-70 region 2" evidence="8">
    <location>
        <begin position="23"/>
        <end position="85"/>
    </location>
</feature>
<dbReference type="InterPro" id="IPR000838">
    <property type="entry name" value="RNA_pol_sigma70_ECF_CS"/>
</dbReference>
<dbReference type="PROSITE" id="PS01063">
    <property type="entry name" value="SIGMA70_ECF"/>
    <property type="match status" value="1"/>
</dbReference>
<evidence type="ECO:0000256" key="1">
    <source>
        <dbReference type="ARBA" id="ARBA00010641"/>
    </source>
</evidence>
<dbReference type="SUPFAM" id="SSF54427">
    <property type="entry name" value="NTF2-like"/>
    <property type="match status" value="1"/>
</dbReference>
<dbReference type="NCBIfam" id="TIGR02960">
    <property type="entry name" value="SigX5"/>
    <property type="match status" value="1"/>
</dbReference>
<dbReference type="Proteomes" id="UP000184440">
    <property type="component" value="Unassembled WGS sequence"/>
</dbReference>
<comment type="similarity">
    <text evidence="1 7">Belongs to the sigma-70 factor family. ECF subfamily.</text>
</comment>
<dbReference type="PANTHER" id="PTHR43133">
    <property type="entry name" value="RNA POLYMERASE ECF-TYPE SIGMA FACTO"/>
    <property type="match status" value="1"/>
</dbReference>
<keyword evidence="4 7" id="KW-0731">Sigma factor</keyword>
<feature type="domain" description="SnoaL-like" evidence="10">
    <location>
        <begin position="221"/>
        <end position="323"/>
    </location>
</feature>
<proteinExistence type="inferred from homology"/>
<evidence type="ECO:0000256" key="3">
    <source>
        <dbReference type="ARBA" id="ARBA00023015"/>
    </source>
</evidence>
<evidence type="ECO:0000256" key="7">
    <source>
        <dbReference type="RuleBase" id="RU000716"/>
    </source>
</evidence>
<evidence type="ECO:0000259" key="9">
    <source>
        <dbReference type="Pfam" id="PF08281"/>
    </source>
</evidence>
<dbReference type="PANTHER" id="PTHR43133:SF65">
    <property type="entry name" value="ECF RNA POLYMERASE SIGMA FACTOR SIGG"/>
    <property type="match status" value="1"/>
</dbReference>
<dbReference type="InterPro" id="IPR014305">
    <property type="entry name" value="RNA_pol_sigma-G_actinobac"/>
</dbReference>
<dbReference type="NCBIfam" id="TIGR02937">
    <property type="entry name" value="sigma70-ECF"/>
    <property type="match status" value="1"/>
</dbReference>
<comment type="subunit">
    <text evidence="2">Interacts transiently with the RNA polymerase catalytic core formed by RpoA, RpoB, RpoC and RpoZ (2 alpha, 1 beta, 1 beta' and 1 omega subunit) to form the RNA polymerase holoenzyme that can initiate transcription.</text>
</comment>
<dbReference type="InterPro" id="IPR013325">
    <property type="entry name" value="RNA_pol_sigma_r2"/>
</dbReference>
<dbReference type="SUPFAM" id="SSF88659">
    <property type="entry name" value="Sigma3 and sigma4 domains of RNA polymerase sigma factors"/>
    <property type="match status" value="1"/>
</dbReference>
<dbReference type="InterPro" id="IPR036388">
    <property type="entry name" value="WH-like_DNA-bd_sf"/>
</dbReference>
<reference evidence="11 12" key="1">
    <citation type="submission" date="2016-11" db="EMBL/GenBank/DDBJ databases">
        <authorList>
            <person name="Jaros S."/>
            <person name="Januszkiewicz K."/>
            <person name="Wedrychowicz H."/>
        </authorList>
    </citation>
    <scope>NUCLEOTIDE SEQUENCE [LARGE SCALE GENOMIC DNA]</scope>
    <source>
        <strain evidence="11 12">DSM 46144</strain>
    </source>
</reference>
<keyword evidence="12" id="KW-1185">Reference proteome</keyword>
<evidence type="ECO:0000256" key="5">
    <source>
        <dbReference type="ARBA" id="ARBA00023125"/>
    </source>
</evidence>
<dbReference type="Gene3D" id="3.10.450.50">
    <property type="match status" value="1"/>
</dbReference>
<evidence type="ECO:0000256" key="4">
    <source>
        <dbReference type="ARBA" id="ARBA00023082"/>
    </source>
</evidence>
<evidence type="ECO:0000256" key="2">
    <source>
        <dbReference type="ARBA" id="ARBA00011344"/>
    </source>
</evidence>
<feature type="domain" description="RNA polymerase sigma factor 70 region 4 type 2" evidence="9">
    <location>
        <begin position="144"/>
        <end position="195"/>
    </location>
</feature>
<dbReference type="Pfam" id="PF12680">
    <property type="entry name" value="SnoaL_2"/>
    <property type="match status" value="1"/>
</dbReference>
<sequence>MPNSWHTDPVTSPPDEAAFTDAIERHRHELRVHCYRMLGSYTDAEDLVQETFLRAWKGFASFEGRSSLRAWLYRIATNACLDWLDGHPRRVLPHHLAGPSDPSVGLPPRTDVSWLEPFPDHELVAPADAGPDAVVVERETIELAFLAALQFLPPRQRAALILRDVHGWPASDTATALALSVPAVNSALQRARSTLRDHLPERRSDWRATAVPTAVEQQLLNRYLDAVRRADLDAVVELLAEDVRTTMPPWPMWFQGRENVRRALQSSWDPAVPDDYVGEFAVRLVGANRQPAVASYTRQPGESVYRAFAIGVIRVEGEHITEITAFHDLALFPIFGLPSEVDR</sequence>
<dbReference type="InterPro" id="IPR037401">
    <property type="entry name" value="SnoaL-like"/>
</dbReference>
<keyword evidence="3 7" id="KW-0805">Transcription regulation</keyword>
<organism evidence="11 12">
    <name type="scientific">Cryptosporangium aurantiacum</name>
    <dbReference type="NCBI Taxonomy" id="134849"/>
    <lineage>
        <taxon>Bacteria</taxon>
        <taxon>Bacillati</taxon>
        <taxon>Actinomycetota</taxon>
        <taxon>Actinomycetes</taxon>
        <taxon>Cryptosporangiales</taxon>
        <taxon>Cryptosporangiaceae</taxon>
        <taxon>Cryptosporangium</taxon>
    </lineage>
</organism>
<dbReference type="InterPro" id="IPR014284">
    <property type="entry name" value="RNA_pol_sigma-70_dom"/>
</dbReference>
<dbReference type="CDD" id="cd06171">
    <property type="entry name" value="Sigma70_r4"/>
    <property type="match status" value="1"/>
</dbReference>
<evidence type="ECO:0000259" key="10">
    <source>
        <dbReference type="Pfam" id="PF12680"/>
    </source>
</evidence>
<dbReference type="InterPro" id="IPR007627">
    <property type="entry name" value="RNA_pol_sigma70_r2"/>
</dbReference>
<dbReference type="Gene3D" id="1.10.1740.10">
    <property type="match status" value="1"/>
</dbReference>